<dbReference type="RefSeq" id="WP_023386750.1">
    <property type="nucleotide sequence ID" value="NZ_AXUN02000181.1"/>
</dbReference>
<dbReference type="SUPFAM" id="SSF51055">
    <property type="entry name" value="Carbohydrate binding domain"/>
    <property type="match status" value="1"/>
</dbReference>
<accession>V7I5A6</accession>
<dbReference type="STRING" id="994573.T472_0212005"/>
<dbReference type="InterPro" id="IPR003610">
    <property type="entry name" value="CBM5/12"/>
</dbReference>
<dbReference type="GO" id="GO:0005576">
    <property type="term" value="C:extracellular region"/>
    <property type="evidence" value="ECO:0007669"/>
    <property type="project" value="InterPro"/>
</dbReference>
<dbReference type="GO" id="GO:0005975">
    <property type="term" value="P:carbohydrate metabolic process"/>
    <property type="evidence" value="ECO:0007669"/>
    <property type="project" value="InterPro"/>
</dbReference>
<dbReference type="eggNOG" id="ENOG5032CXP">
    <property type="taxonomic scope" value="Bacteria"/>
</dbReference>
<evidence type="ECO:0000313" key="3">
    <source>
        <dbReference type="EMBL" id="ETA80481.1"/>
    </source>
</evidence>
<sequence length="205" mass="23696">MISHVTIYKYDDSYQVRYFKDTVSKEIVIQKATEELRLIIDNLVEYLEQDLLPEEKIIELTAEVLRVNIEKEEVVNLNTKYKETLLETELTVEQMFELMEIYPEWEPGIDYSAGTILKYESNLYEVIAPGHTSQADWTPDATPALFKKIVPEGVIPEWIQPTGSHDAYNTEDRVTFNGLVYKSLIDGNVWSPEAYPAGWQQVNIV</sequence>
<dbReference type="Proteomes" id="UP000017747">
    <property type="component" value="Unassembled WGS sequence"/>
</dbReference>
<feature type="domain" description="Chitin-binding type-3" evidence="2">
    <location>
        <begin position="104"/>
        <end position="147"/>
    </location>
</feature>
<evidence type="ECO:0000313" key="4">
    <source>
        <dbReference type="Proteomes" id="UP000017747"/>
    </source>
</evidence>
<dbReference type="GO" id="GO:0004553">
    <property type="term" value="F:hydrolase activity, hydrolyzing O-glycosyl compounds"/>
    <property type="evidence" value="ECO:0007669"/>
    <property type="project" value="InterPro"/>
</dbReference>
<dbReference type="EMBL" id="AXUN02000181">
    <property type="protein sequence ID" value="ETA80481.1"/>
    <property type="molecule type" value="Genomic_DNA"/>
</dbReference>
<dbReference type="Gene3D" id="2.10.10.90">
    <property type="match status" value="1"/>
</dbReference>
<dbReference type="OrthoDB" id="1849628at2"/>
<protein>
    <submittedName>
        <fullName evidence="3">Chitinase</fullName>
    </submittedName>
</protein>
<dbReference type="CDD" id="cd12214">
    <property type="entry name" value="ChiA1_BD"/>
    <property type="match status" value="1"/>
</dbReference>
<gene>
    <name evidence="3" type="ORF">T472_0212005</name>
</gene>
<proteinExistence type="predicted"/>
<organism evidence="3 4">
    <name type="scientific">Youngiibacter fragilis 232.1</name>
    <dbReference type="NCBI Taxonomy" id="994573"/>
    <lineage>
        <taxon>Bacteria</taxon>
        <taxon>Bacillati</taxon>
        <taxon>Bacillota</taxon>
        <taxon>Clostridia</taxon>
        <taxon>Eubacteriales</taxon>
        <taxon>Clostridiaceae</taxon>
        <taxon>Youngiibacter</taxon>
    </lineage>
</organism>
<dbReference type="AlphaFoldDB" id="V7I5A6"/>
<dbReference type="Pfam" id="PF02839">
    <property type="entry name" value="CBM_5_12"/>
    <property type="match status" value="1"/>
</dbReference>
<name>V7I5A6_9CLOT</name>
<dbReference type="GO" id="GO:0030246">
    <property type="term" value="F:carbohydrate binding"/>
    <property type="evidence" value="ECO:0007669"/>
    <property type="project" value="InterPro"/>
</dbReference>
<comment type="caution">
    <text evidence="3">The sequence shown here is derived from an EMBL/GenBank/DDBJ whole genome shotgun (WGS) entry which is preliminary data.</text>
</comment>
<evidence type="ECO:0000256" key="1">
    <source>
        <dbReference type="ARBA" id="ARBA00022801"/>
    </source>
</evidence>
<reference evidence="3 4" key="1">
    <citation type="journal article" date="2014" name="Genome Announc.">
        <title>Genome Sequence of Youngiibacter fragilis, the Type Strain of the Genus Youngiibacter.</title>
        <authorList>
            <person name="Wawrik C.B."/>
            <person name="Callaghan A.V."/>
            <person name="Stamps B.W."/>
            <person name="Wawrik B."/>
        </authorList>
    </citation>
    <scope>NUCLEOTIDE SEQUENCE [LARGE SCALE GENOMIC DNA]</scope>
    <source>
        <strain evidence="3 4">232.1</strain>
    </source>
</reference>
<evidence type="ECO:0000259" key="2">
    <source>
        <dbReference type="Pfam" id="PF02839"/>
    </source>
</evidence>
<keyword evidence="1" id="KW-0378">Hydrolase</keyword>
<keyword evidence="4" id="KW-1185">Reference proteome</keyword>
<dbReference type="InterPro" id="IPR036573">
    <property type="entry name" value="CBM_sf_5/12"/>
</dbReference>